<keyword evidence="3" id="KW-1185">Reference proteome</keyword>
<dbReference type="SUPFAM" id="SSF56672">
    <property type="entry name" value="DNA/RNA polymerases"/>
    <property type="match status" value="1"/>
</dbReference>
<dbReference type="InterPro" id="IPR043502">
    <property type="entry name" value="DNA/RNA_pol_sf"/>
</dbReference>
<keyword evidence="2" id="KW-0548">Nucleotidyltransferase</keyword>
<dbReference type="EMBL" id="DF236975">
    <property type="protein sequence ID" value="GAQ79205.1"/>
    <property type="molecule type" value="Genomic_DNA"/>
</dbReference>
<protein>
    <submittedName>
        <fullName evidence="2">Reverse transcriptase-related protein with</fullName>
    </submittedName>
</protein>
<evidence type="ECO:0000313" key="3">
    <source>
        <dbReference type="Proteomes" id="UP000054558"/>
    </source>
</evidence>
<evidence type="ECO:0000259" key="1">
    <source>
        <dbReference type="PROSITE" id="PS50878"/>
    </source>
</evidence>
<name>A0A1Y1HKS1_KLENI</name>
<dbReference type="InterPro" id="IPR000477">
    <property type="entry name" value="RT_dom"/>
</dbReference>
<keyword evidence="2" id="KW-0808">Transferase</keyword>
<dbReference type="PANTHER" id="PTHR19446">
    <property type="entry name" value="REVERSE TRANSCRIPTASES"/>
    <property type="match status" value="1"/>
</dbReference>
<dbReference type="Pfam" id="PF00078">
    <property type="entry name" value="RVT_1"/>
    <property type="match status" value="1"/>
</dbReference>
<dbReference type="AlphaFoldDB" id="A0A1Y1HKS1"/>
<dbReference type="Proteomes" id="UP000054558">
    <property type="component" value="Unassembled WGS sequence"/>
</dbReference>
<organism evidence="2 3">
    <name type="scientific">Klebsormidium nitens</name>
    <name type="common">Green alga</name>
    <name type="synonym">Ulothrix nitens</name>
    <dbReference type="NCBI Taxonomy" id="105231"/>
    <lineage>
        <taxon>Eukaryota</taxon>
        <taxon>Viridiplantae</taxon>
        <taxon>Streptophyta</taxon>
        <taxon>Klebsormidiophyceae</taxon>
        <taxon>Klebsormidiales</taxon>
        <taxon>Klebsormidiaceae</taxon>
        <taxon>Klebsormidium</taxon>
    </lineage>
</organism>
<gene>
    <name evidence="2" type="ORF">KFL_000260210</name>
</gene>
<feature type="domain" description="Reverse transcriptase" evidence="1">
    <location>
        <begin position="117"/>
        <end position="381"/>
    </location>
</feature>
<sequence>MLNSPSRFWKQYRKRRRGLGSDHEAGLVSHCKALYEQSGVDWEPPGGATRGLESGGLQRNERGANSRLEAQLSEAEVRAALRSLKNGKSADLQGFTAELLKAGEDELVGGLVGVFNKVFEEGVFPASWNEGVLVAIFKKGYPSDYGNYRTVTVGPVLGKLYAMVLNRRITEWAEKGSVRAQGQAGFRQGFRGTDHMLALRVLTERCGRGRNRHLFACFVDFKKAFDVVPRQKLWARLSEIGLGGKVLRSVQSMYAGVRCRVRGEGWISKETFESNRGVKQGCPLSPLLFGLSTDGLEELMRSSAGDPTLKGVAVPLLSFADDVVLLSTCAEGLQKKLALLERFSEQSGLSVNLQKTQVIVFGGQLGVQRVRNEFLYAGERVEIVSSYRGMAQRGVGDQAERVHRVFLRGLLRVRKSALSKAVLGEFGRFPLVIKRWEQIFKFAKRVESLPCNRLAKLAFEESREMTNIM</sequence>
<proteinExistence type="predicted"/>
<accession>A0A1Y1HKS1</accession>
<evidence type="ECO:0000313" key="2">
    <source>
        <dbReference type="EMBL" id="GAQ79205.1"/>
    </source>
</evidence>
<dbReference type="STRING" id="105231.A0A1Y1HKS1"/>
<dbReference type="OMA" id="NTEICSG"/>
<keyword evidence="2" id="KW-0695">RNA-directed DNA polymerase</keyword>
<dbReference type="CDD" id="cd01650">
    <property type="entry name" value="RT_nLTR_like"/>
    <property type="match status" value="1"/>
</dbReference>
<dbReference type="OrthoDB" id="1303740at2759"/>
<dbReference type="GO" id="GO:0003964">
    <property type="term" value="F:RNA-directed DNA polymerase activity"/>
    <property type="evidence" value="ECO:0007669"/>
    <property type="project" value="UniProtKB-KW"/>
</dbReference>
<dbReference type="PROSITE" id="PS50878">
    <property type="entry name" value="RT_POL"/>
    <property type="match status" value="1"/>
</dbReference>
<reference evidence="2 3" key="1">
    <citation type="journal article" date="2014" name="Nat. Commun.">
        <title>Klebsormidium flaccidum genome reveals primary factors for plant terrestrial adaptation.</title>
        <authorList>
            <person name="Hori K."/>
            <person name="Maruyama F."/>
            <person name="Fujisawa T."/>
            <person name="Togashi T."/>
            <person name="Yamamoto N."/>
            <person name="Seo M."/>
            <person name="Sato S."/>
            <person name="Yamada T."/>
            <person name="Mori H."/>
            <person name="Tajima N."/>
            <person name="Moriyama T."/>
            <person name="Ikeuchi M."/>
            <person name="Watanabe M."/>
            <person name="Wada H."/>
            <person name="Kobayashi K."/>
            <person name="Saito M."/>
            <person name="Masuda T."/>
            <person name="Sasaki-Sekimoto Y."/>
            <person name="Mashiguchi K."/>
            <person name="Awai K."/>
            <person name="Shimojima M."/>
            <person name="Masuda S."/>
            <person name="Iwai M."/>
            <person name="Nobusawa T."/>
            <person name="Narise T."/>
            <person name="Kondo S."/>
            <person name="Saito H."/>
            <person name="Sato R."/>
            <person name="Murakawa M."/>
            <person name="Ihara Y."/>
            <person name="Oshima-Yamada Y."/>
            <person name="Ohtaka K."/>
            <person name="Satoh M."/>
            <person name="Sonobe K."/>
            <person name="Ishii M."/>
            <person name="Ohtani R."/>
            <person name="Kanamori-Sato M."/>
            <person name="Honoki R."/>
            <person name="Miyazaki D."/>
            <person name="Mochizuki H."/>
            <person name="Umetsu J."/>
            <person name="Higashi K."/>
            <person name="Shibata D."/>
            <person name="Kamiya Y."/>
            <person name="Sato N."/>
            <person name="Nakamura Y."/>
            <person name="Tabata S."/>
            <person name="Ida S."/>
            <person name="Kurokawa K."/>
            <person name="Ohta H."/>
        </authorList>
    </citation>
    <scope>NUCLEOTIDE SEQUENCE [LARGE SCALE GENOMIC DNA]</scope>
    <source>
        <strain evidence="2 3">NIES-2285</strain>
    </source>
</reference>